<dbReference type="SUPFAM" id="SSF57756">
    <property type="entry name" value="Retrovirus zinc finger-like domains"/>
    <property type="match status" value="1"/>
</dbReference>
<dbReference type="EnsemblMetazoa" id="XM_038205469.1">
    <property type="protein sequence ID" value="XP_038061397.1"/>
    <property type="gene ID" value="LOC119732083"/>
</dbReference>
<dbReference type="PANTHER" id="PTHR19963:SF30">
    <property type="entry name" value="ENDONUCLEASE_EXONUCLEASE_PHOSPHATASE DOMAIN-CONTAINING PROTEIN"/>
    <property type="match status" value="1"/>
</dbReference>
<keyword evidence="1" id="KW-0479">Metal-binding</keyword>
<reference evidence="4" key="1">
    <citation type="submission" date="2022-11" db="UniProtKB">
        <authorList>
            <consortium name="EnsemblMetazoa"/>
        </authorList>
    </citation>
    <scope>IDENTIFICATION</scope>
</reference>
<feature type="compositionally biased region" description="Polar residues" evidence="2">
    <location>
        <begin position="203"/>
        <end position="212"/>
    </location>
</feature>
<evidence type="ECO:0000256" key="2">
    <source>
        <dbReference type="SAM" id="MobiDB-lite"/>
    </source>
</evidence>
<dbReference type="GO" id="GO:0003676">
    <property type="term" value="F:nucleic acid binding"/>
    <property type="evidence" value="ECO:0007669"/>
    <property type="project" value="InterPro"/>
</dbReference>
<accession>A0A914AC20</accession>
<feature type="compositionally biased region" description="Basic and acidic residues" evidence="2">
    <location>
        <begin position="182"/>
        <end position="191"/>
    </location>
</feature>
<dbReference type="AlphaFoldDB" id="A0A914AC20"/>
<organism evidence="4 5">
    <name type="scientific">Patiria miniata</name>
    <name type="common">Bat star</name>
    <name type="synonym">Asterina miniata</name>
    <dbReference type="NCBI Taxonomy" id="46514"/>
    <lineage>
        <taxon>Eukaryota</taxon>
        <taxon>Metazoa</taxon>
        <taxon>Echinodermata</taxon>
        <taxon>Eleutherozoa</taxon>
        <taxon>Asterozoa</taxon>
        <taxon>Asteroidea</taxon>
        <taxon>Valvatacea</taxon>
        <taxon>Valvatida</taxon>
        <taxon>Asterinidae</taxon>
        <taxon>Patiria</taxon>
    </lineage>
</organism>
<keyword evidence="1" id="KW-0863">Zinc-finger</keyword>
<dbReference type="PANTHER" id="PTHR19963">
    <property type="entry name" value="CCHC-TYPE DOMAIN-CONTAINING PROTEIN"/>
    <property type="match status" value="1"/>
</dbReference>
<dbReference type="SMART" id="SM00343">
    <property type="entry name" value="ZnF_C2HC"/>
    <property type="match status" value="1"/>
</dbReference>
<dbReference type="InterPro" id="IPR001878">
    <property type="entry name" value="Znf_CCHC"/>
</dbReference>
<sequence length="282" mass="32411">MRALLQTWNTPPHQQSQVLIKYLGGEAKREVLVMPEEERQQANDIFARLHETYEDKVPAATLLQMFHSRRQKSTETIREFSLALQEILGRLKQRDPEALIRPDLLLRDRLVAGLANRDVQRILRMEIRRTPDISFREVTREALHLSADRADTQKDSSAGVNASSAVSAQSPSLRTLQTAPEETVKQQREMSEKMADMKLELTQLRSASASQNRRPRRQPRWDEQGSPICFICDRSGHMARDCPQRRPPQNQSHYQGPPKPPAQLNQDVPVSRARHWNVLGHN</sequence>
<dbReference type="OrthoDB" id="10067927at2759"/>
<dbReference type="RefSeq" id="XP_038061397.1">
    <property type="nucleotide sequence ID" value="XM_038205469.1"/>
</dbReference>
<dbReference type="PROSITE" id="PS50158">
    <property type="entry name" value="ZF_CCHC"/>
    <property type="match status" value="1"/>
</dbReference>
<evidence type="ECO:0000313" key="4">
    <source>
        <dbReference type="EnsemblMetazoa" id="XP_038061397.1"/>
    </source>
</evidence>
<feature type="compositionally biased region" description="Low complexity" evidence="2">
    <location>
        <begin position="156"/>
        <end position="172"/>
    </location>
</feature>
<proteinExistence type="predicted"/>
<dbReference type="InterPro" id="IPR036875">
    <property type="entry name" value="Znf_CCHC_sf"/>
</dbReference>
<evidence type="ECO:0000259" key="3">
    <source>
        <dbReference type="PROSITE" id="PS50158"/>
    </source>
</evidence>
<dbReference type="GeneID" id="119732083"/>
<dbReference type="Pfam" id="PF00098">
    <property type="entry name" value="zf-CCHC"/>
    <property type="match status" value="1"/>
</dbReference>
<name>A0A914AC20_PATMI</name>
<evidence type="ECO:0000256" key="1">
    <source>
        <dbReference type="PROSITE-ProRule" id="PRU00047"/>
    </source>
</evidence>
<feature type="region of interest" description="Disordered" evidence="2">
    <location>
        <begin position="146"/>
        <end position="191"/>
    </location>
</feature>
<keyword evidence="5" id="KW-1185">Reference proteome</keyword>
<evidence type="ECO:0000313" key="5">
    <source>
        <dbReference type="Proteomes" id="UP000887568"/>
    </source>
</evidence>
<feature type="domain" description="CCHC-type" evidence="3">
    <location>
        <begin position="229"/>
        <end position="244"/>
    </location>
</feature>
<dbReference type="Gene3D" id="4.10.60.10">
    <property type="entry name" value="Zinc finger, CCHC-type"/>
    <property type="match status" value="1"/>
</dbReference>
<protein>
    <recommendedName>
        <fullName evidence="3">CCHC-type domain-containing protein</fullName>
    </recommendedName>
</protein>
<keyword evidence="1" id="KW-0862">Zinc</keyword>
<feature type="region of interest" description="Disordered" evidence="2">
    <location>
        <begin position="240"/>
        <end position="268"/>
    </location>
</feature>
<dbReference type="OMA" id="PICFICD"/>
<dbReference type="GO" id="GO:0008270">
    <property type="term" value="F:zinc ion binding"/>
    <property type="evidence" value="ECO:0007669"/>
    <property type="project" value="UniProtKB-KW"/>
</dbReference>
<dbReference type="Proteomes" id="UP000887568">
    <property type="component" value="Unplaced"/>
</dbReference>
<feature type="region of interest" description="Disordered" evidence="2">
    <location>
        <begin position="203"/>
        <end position="227"/>
    </location>
</feature>